<dbReference type="InterPro" id="IPR015421">
    <property type="entry name" value="PyrdxlP-dep_Trfase_major"/>
</dbReference>
<dbReference type="SUPFAM" id="SSF53383">
    <property type="entry name" value="PLP-dependent transferases"/>
    <property type="match status" value="1"/>
</dbReference>
<evidence type="ECO:0000256" key="3">
    <source>
        <dbReference type="ARBA" id="ARBA00023015"/>
    </source>
</evidence>
<dbReference type="RefSeq" id="WP_224190943.1">
    <property type="nucleotide sequence ID" value="NZ_JAIRAU010000004.1"/>
</dbReference>
<dbReference type="PROSITE" id="PS50949">
    <property type="entry name" value="HTH_GNTR"/>
    <property type="match status" value="1"/>
</dbReference>
<dbReference type="EMBL" id="JAIRAU010000004">
    <property type="protein sequence ID" value="MBZ5709165.1"/>
    <property type="molecule type" value="Genomic_DNA"/>
</dbReference>
<dbReference type="SMART" id="SM00345">
    <property type="entry name" value="HTH_GNTR"/>
    <property type="match status" value="1"/>
</dbReference>
<dbReference type="Proteomes" id="UP001139031">
    <property type="component" value="Unassembled WGS sequence"/>
</dbReference>
<comment type="caution">
    <text evidence="7">The sequence shown here is derived from an EMBL/GenBank/DDBJ whole genome shotgun (WGS) entry which is preliminary data.</text>
</comment>
<dbReference type="PANTHER" id="PTHR46577">
    <property type="entry name" value="HTH-TYPE TRANSCRIPTIONAL REGULATORY PROTEIN GABR"/>
    <property type="match status" value="1"/>
</dbReference>
<organism evidence="7 8">
    <name type="scientific">Nannocystis pusilla</name>
    <dbReference type="NCBI Taxonomy" id="889268"/>
    <lineage>
        <taxon>Bacteria</taxon>
        <taxon>Pseudomonadati</taxon>
        <taxon>Myxococcota</taxon>
        <taxon>Polyangia</taxon>
        <taxon>Nannocystales</taxon>
        <taxon>Nannocystaceae</taxon>
        <taxon>Nannocystis</taxon>
    </lineage>
</organism>
<dbReference type="CDD" id="cd07377">
    <property type="entry name" value="WHTH_GntR"/>
    <property type="match status" value="1"/>
</dbReference>
<dbReference type="InterPro" id="IPR036390">
    <property type="entry name" value="WH_DNA-bd_sf"/>
</dbReference>
<keyword evidence="4" id="KW-0238">DNA-binding</keyword>
<comment type="similarity">
    <text evidence="1">In the C-terminal section; belongs to the class-I pyridoxal-phosphate-dependent aminotransferase family.</text>
</comment>
<dbReference type="InterPro" id="IPR051446">
    <property type="entry name" value="HTH_trans_reg/aminotransferase"/>
</dbReference>
<dbReference type="InterPro" id="IPR015424">
    <property type="entry name" value="PyrdxlP-dep_Trfase"/>
</dbReference>
<evidence type="ECO:0000256" key="1">
    <source>
        <dbReference type="ARBA" id="ARBA00005384"/>
    </source>
</evidence>
<dbReference type="PANTHER" id="PTHR46577:SF2">
    <property type="entry name" value="TRANSCRIPTIONAL REGULATORY PROTEIN"/>
    <property type="match status" value="1"/>
</dbReference>
<dbReference type="InterPro" id="IPR004839">
    <property type="entry name" value="Aminotransferase_I/II_large"/>
</dbReference>
<accession>A0ABS7TLT3</accession>
<dbReference type="Pfam" id="PF00155">
    <property type="entry name" value="Aminotran_1_2"/>
    <property type="match status" value="1"/>
</dbReference>
<protein>
    <submittedName>
        <fullName evidence="7">PLP-dependent aminotransferase family protein</fullName>
    </submittedName>
</protein>
<dbReference type="Pfam" id="PF00392">
    <property type="entry name" value="GntR"/>
    <property type="match status" value="1"/>
</dbReference>
<evidence type="ECO:0000256" key="5">
    <source>
        <dbReference type="ARBA" id="ARBA00023163"/>
    </source>
</evidence>
<dbReference type="Gene3D" id="1.10.10.10">
    <property type="entry name" value="Winged helix-like DNA-binding domain superfamily/Winged helix DNA-binding domain"/>
    <property type="match status" value="1"/>
</dbReference>
<evidence type="ECO:0000256" key="4">
    <source>
        <dbReference type="ARBA" id="ARBA00023125"/>
    </source>
</evidence>
<sequence>MDAQALLYERVAAHVAALIERGALRPGDRVPSVRRLSQQQGVSVSTVIQAYQHLEGSGLIEARPQSGHYVRRRGAALPEPRAPRTSTTPSKVSVASLVAKVYGAARDPHIVPFGAATPSPELLPTDRLNATLARIARASGAVGVAYDPPPGCPALRRQIARRAVERGCAIAADDVVTTVGAMEALGLCLRAVAQPGDTVAIESPLYFGLLQLIESLRIRALEIPCQPGSGIDLDALEEALAAHKIKAVLTLPVISQPLGASMSDAAKQRLVEMLARREIPLIEDDIYGELYFGPAMPRPAKAFDEAGLVMLCSSFTKTLAPGYRVGYAVPGRFRDQVEQLKFANSVATPTLPQLAIADFVENGGYEHHLRAMRRKLAAQVEQVSAAIAEHFPAGTRVSRPAGGFVLWVELPPGTSALELHARALAHSISIAPGPIFSAKPRFANCIRMSCGYPWSDLLAHAVRTLGRLARGVAERPGPELS</sequence>
<dbReference type="GO" id="GO:0008483">
    <property type="term" value="F:transaminase activity"/>
    <property type="evidence" value="ECO:0007669"/>
    <property type="project" value="UniProtKB-KW"/>
</dbReference>
<dbReference type="InterPro" id="IPR015422">
    <property type="entry name" value="PyrdxlP-dep_Trfase_small"/>
</dbReference>
<keyword evidence="8" id="KW-1185">Reference proteome</keyword>
<evidence type="ECO:0000256" key="2">
    <source>
        <dbReference type="ARBA" id="ARBA00022898"/>
    </source>
</evidence>
<keyword evidence="3" id="KW-0805">Transcription regulation</keyword>
<feature type="domain" description="HTH gntR-type" evidence="6">
    <location>
        <begin position="5"/>
        <end position="73"/>
    </location>
</feature>
<keyword evidence="7" id="KW-0808">Transferase</keyword>
<keyword evidence="2" id="KW-0663">Pyridoxal phosphate</keyword>
<dbReference type="Gene3D" id="3.90.1150.10">
    <property type="entry name" value="Aspartate Aminotransferase, domain 1"/>
    <property type="match status" value="1"/>
</dbReference>
<reference evidence="7" key="1">
    <citation type="submission" date="2021-08" db="EMBL/GenBank/DDBJ databases">
        <authorList>
            <person name="Stevens D.C."/>
        </authorList>
    </citation>
    <scope>NUCLEOTIDE SEQUENCE</scope>
    <source>
        <strain evidence="7">DSM 53165</strain>
    </source>
</reference>
<proteinExistence type="inferred from homology"/>
<name>A0ABS7TLT3_9BACT</name>
<keyword evidence="5" id="KW-0804">Transcription</keyword>
<evidence type="ECO:0000313" key="7">
    <source>
        <dbReference type="EMBL" id="MBZ5709165.1"/>
    </source>
</evidence>
<dbReference type="SUPFAM" id="SSF46785">
    <property type="entry name" value="Winged helix' DNA-binding domain"/>
    <property type="match status" value="1"/>
</dbReference>
<dbReference type="Gene3D" id="3.40.640.10">
    <property type="entry name" value="Type I PLP-dependent aspartate aminotransferase-like (Major domain)"/>
    <property type="match status" value="1"/>
</dbReference>
<evidence type="ECO:0000259" key="6">
    <source>
        <dbReference type="PROSITE" id="PS50949"/>
    </source>
</evidence>
<gene>
    <name evidence="7" type="ORF">K7C98_07825</name>
</gene>
<dbReference type="InterPro" id="IPR000524">
    <property type="entry name" value="Tscrpt_reg_HTH_GntR"/>
</dbReference>
<keyword evidence="7" id="KW-0032">Aminotransferase</keyword>
<dbReference type="InterPro" id="IPR036388">
    <property type="entry name" value="WH-like_DNA-bd_sf"/>
</dbReference>
<evidence type="ECO:0000313" key="8">
    <source>
        <dbReference type="Proteomes" id="UP001139031"/>
    </source>
</evidence>
<dbReference type="CDD" id="cd00609">
    <property type="entry name" value="AAT_like"/>
    <property type="match status" value="1"/>
</dbReference>